<evidence type="ECO:0000259" key="2">
    <source>
        <dbReference type="PROSITE" id="PS50181"/>
    </source>
</evidence>
<sequence>MTTPTSGAFGIATAGIELGIQGSPPPLLRLPQEILEEVVSELAQRSDLLSLALGCRFLASYIIPRHTDYRVLRVRTLNPTIFAHLARRADLARNIREVHICERHNYTSADRIPKQLVDTTLDTDPQTNGTYNEAIKITNVCRALRYMWDLTTFTWSWNFAVKGDQQSTQGRVRPTGEARFEDAILAEVVRKRSLRHFGIGGSFGMHVSGLTLDKDSTYPLWLLSNLTSLCISGDAWLKTSNALPICIMLTRSPNLEYLEIPLEFKQLHSLHFPRLKKVKLQLQSGATTSVDNSSARFLENNPTIEELSWYPIGVPLMNPGSLPNLKHLKTNMQVIEGLASDEQVPVSPSGSNYDSTLASVMASSSPSRGMLPVIDEEPEQDDYDDDVDISVEREPDGGPIASSSRIVDIPSGWASSPTSPTSPSTFSTLSISRSFNFVSPPSSPTLTISAPPPTPNSLAINRPSHLRPIESLDVSTLSANDLLGLPFIDRHSLRKLALHHFPDLESVLAVAEAFPNIEWLSLPIRRGPSSSSSGNSPYDSSSPTAGSSASSSLPSSVSVRVTIPDLLLVLPAFKNLQVFRGGALWGAVGGTGEKEKGMMHQVLGELVQLCPKLREVDHCDFYDKRWAYKRVVIARGVEWAEVEEDEGEMSQVEVVGYDVRRPFMRDCFDALDGAFD</sequence>
<feature type="compositionally biased region" description="Acidic residues" evidence="1">
    <location>
        <begin position="374"/>
        <end position="383"/>
    </location>
</feature>
<evidence type="ECO:0000256" key="1">
    <source>
        <dbReference type="SAM" id="MobiDB-lite"/>
    </source>
</evidence>
<name>A0A5C3KRG9_COPMA</name>
<dbReference type="EMBL" id="ML210223">
    <property type="protein sequence ID" value="TFK23210.1"/>
    <property type="molecule type" value="Genomic_DNA"/>
</dbReference>
<gene>
    <name evidence="3" type="ORF">FA15DRAFT_670710</name>
</gene>
<keyword evidence="4" id="KW-1185">Reference proteome</keyword>
<feature type="region of interest" description="Disordered" evidence="1">
    <location>
        <begin position="363"/>
        <end position="383"/>
    </location>
</feature>
<protein>
    <recommendedName>
        <fullName evidence="2">F-box domain-containing protein</fullName>
    </recommendedName>
</protein>
<accession>A0A5C3KRG9</accession>
<dbReference type="STRING" id="230819.A0A5C3KRG9"/>
<proteinExistence type="predicted"/>
<organism evidence="3 4">
    <name type="scientific">Coprinopsis marcescibilis</name>
    <name type="common">Agaric fungus</name>
    <name type="synonym">Psathyrella marcescibilis</name>
    <dbReference type="NCBI Taxonomy" id="230819"/>
    <lineage>
        <taxon>Eukaryota</taxon>
        <taxon>Fungi</taxon>
        <taxon>Dikarya</taxon>
        <taxon>Basidiomycota</taxon>
        <taxon>Agaricomycotina</taxon>
        <taxon>Agaricomycetes</taxon>
        <taxon>Agaricomycetidae</taxon>
        <taxon>Agaricales</taxon>
        <taxon>Agaricineae</taxon>
        <taxon>Psathyrellaceae</taxon>
        <taxon>Coprinopsis</taxon>
    </lineage>
</organism>
<dbReference type="PROSITE" id="PS50181">
    <property type="entry name" value="FBOX"/>
    <property type="match status" value="1"/>
</dbReference>
<evidence type="ECO:0000313" key="4">
    <source>
        <dbReference type="Proteomes" id="UP000307440"/>
    </source>
</evidence>
<feature type="region of interest" description="Disordered" evidence="1">
    <location>
        <begin position="527"/>
        <end position="553"/>
    </location>
</feature>
<dbReference type="InterPro" id="IPR001810">
    <property type="entry name" value="F-box_dom"/>
</dbReference>
<dbReference type="Proteomes" id="UP000307440">
    <property type="component" value="Unassembled WGS sequence"/>
</dbReference>
<dbReference type="OrthoDB" id="3249214at2759"/>
<reference evidence="3 4" key="1">
    <citation type="journal article" date="2019" name="Nat. Ecol. Evol.">
        <title>Megaphylogeny resolves global patterns of mushroom evolution.</title>
        <authorList>
            <person name="Varga T."/>
            <person name="Krizsan K."/>
            <person name="Foldi C."/>
            <person name="Dima B."/>
            <person name="Sanchez-Garcia M."/>
            <person name="Sanchez-Ramirez S."/>
            <person name="Szollosi G.J."/>
            <person name="Szarkandi J.G."/>
            <person name="Papp V."/>
            <person name="Albert L."/>
            <person name="Andreopoulos W."/>
            <person name="Angelini C."/>
            <person name="Antonin V."/>
            <person name="Barry K.W."/>
            <person name="Bougher N.L."/>
            <person name="Buchanan P."/>
            <person name="Buyck B."/>
            <person name="Bense V."/>
            <person name="Catcheside P."/>
            <person name="Chovatia M."/>
            <person name="Cooper J."/>
            <person name="Damon W."/>
            <person name="Desjardin D."/>
            <person name="Finy P."/>
            <person name="Geml J."/>
            <person name="Haridas S."/>
            <person name="Hughes K."/>
            <person name="Justo A."/>
            <person name="Karasinski D."/>
            <person name="Kautmanova I."/>
            <person name="Kiss B."/>
            <person name="Kocsube S."/>
            <person name="Kotiranta H."/>
            <person name="LaButti K.M."/>
            <person name="Lechner B.E."/>
            <person name="Liimatainen K."/>
            <person name="Lipzen A."/>
            <person name="Lukacs Z."/>
            <person name="Mihaltcheva S."/>
            <person name="Morgado L.N."/>
            <person name="Niskanen T."/>
            <person name="Noordeloos M.E."/>
            <person name="Ohm R.A."/>
            <person name="Ortiz-Santana B."/>
            <person name="Ovrebo C."/>
            <person name="Racz N."/>
            <person name="Riley R."/>
            <person name="Savchenko A."/>
            <person name="Shiryaev A."/>
            <person name="Soop K."/>
            <person name="Spirin V."/>
            <person name="Szebenyi C."/>
            <person name="Tomsovsky M."/>
            <person name="Tulloss R.E."/>
            <person name="Uehling J."/>
            <person name="Grigoriev I.V."/>
            <person name="Vagvolgyi C."/>
            <person name="Papp T."/>
            <person name="Martin F.M."/>
            <person name="Miettinen O."/>
            <person name="Hibbett D.S."/>
            <person name="Nagy L.G."/>
        </authorList>
    </citation>
    <scope>NUCLEOTIDE SEQUENCE [LARGE SCALE GENOMIC DNA]</scope>
    <source>
        <strain evidence="3 4">CBS 121175</strain>
    </source>
</reference>
<evidence type="ECO:0000313" key="3">
    <source>
        <dbReference type="EMBL" id="TFK23210.1"/>
    </source>
</evidence>
<feature type="compositionally biased region" description="Low complexity" evidence="1">
    <location>
        <begin position="528"/>
        <end position="553"/>
    </location>
</feature>
<feature type="domain" description="F-box" evidence="2">
    <location>
        <begin position="24"/>
        <end position="72"/>
    </location>
</feature>
<dbReference type="AlphaFoldDB" id="A0A5C3KRG9"/>